<accession>A0A2N5Y0F8</accession>
<dbReference type="OrthoDB" id="5786382at2"/>
<organism evidence="1 2">
    <name type="scientific">Kineobactrum sediminis</name>
    <dbReference type="NCBI Taxonomy" id="1905677"/>
    <lineage>
        <taxon>Bacteria</taxon>
        <taxon>Pseudomonadati</taxon>
        <taxon>Pseudomonadota</taxon>
        <taxon>Gammaproteobacteria</taxon>
        <taxon>Cellvibrionales</taxon>
        <taxon>Halieaceae</taxon>
        <taxon>Kineobactrum</taxon>
    </lineage>
</organism>
<evidence type="ECO:0000313" key="1">
    <source>
        <dbReference type="EMBL" id="PLW81884.1"/>
    </source>
</evidence>
<evidence type="ECO:0000313" key="2">
    <source>
        <dbReference type="Proteomes" id="UP000234845"/>
    </source>
</evidence>
<protein>
    <submittedName>
        <fullName evidence="1">Uncharacterized protein</fullName>
    </submittedName>
</protein>
<dbReference type="EMBL" id="PKLZ01000010">
    <property type="protein sequence ID" value="PLW81884.1"/>
    <property type="molecule type" value="Genomic_DNA"/>
</dbReference>
<dbReference type="AlphaFoldDB" id="A0A2N5Y0F8"/>
<comment type="caution">
    <text evidence="1">The sequence shown here is derived from an EMBL/GenBank/DDBJ whole genome shotgun (WGS) entry which is preliminary data.</text>
</comment>
<name>A0A2N5Y0F8_9GAMM</name>
<gene>
    <name evidence="1" type="ORF">CWI75_14095</name>
</gene>
<reference evidence="2" key="1">
    <citation type="submission" date="2017-11" db="EMBL/GenBank/DDBJ databases">
        <title>The draft genome sequence of Chromatocurvus sp. F02.</title>
        <authorList>
            <person name="Du Z.-J."/>
            <person name="Chang Y.-Q."/>
        </authorList>
    </citation>
    <scope>NUCLEOTIDE SEQUENCE [LARGE SCALE GENOMIC DNA]</scope>
    <source>
        <strain evidence="2">F02</strain>
    </source>
</reference>
<proteinExistence type="predicted"/>
<keyword evidence="2" id="KW-1185">Reference proteome</keyword>
<dbReference type="Proteomes" id="UP000234845">
    <property type="component" value="Unassembled WGS sequence"/>
</dbReference>
<sequence>MQRDTGFKQHAPEAVSLTELAESTAQGGIQNVNYLVNSNLDATLTDNTAINTFSGDNIIDGNSFSGASGIVSIIQNTGNNVIIQDSTVVNVSIFP</sequence>